<organism evidence="1 2">
    <name type="scientific">Arabis nemorensis</name>
    <dbReference type="NCBI Taxonomy" id="586526"/>
    <lineage>
        <taxon>Eukaryota</taxon>
        <taxon>Viridiplantae</taxon>
        <taxon>Streptophyta</taxon>
        <taxon>Embryophyta</taxon>
        <taxon>Tracheophyta</taxon>
        <taxon>Spermatophyta</taxon>
        <taxon>Magnoliopsida</taxon>
        <taxon>eudicotyledons</taxon>
        <taxon>Gunneridae</taxon>
        <taxon>Pentapetalae</taxon>
        <taxon>rosids</taxon>
        <taxon>malvids</taxon>
        <taxon>Brassicales</taxon>
        <taxon>Brassicaceae</taxon>
        <taxon>Arabideae</taxon>
        <taxon>Arabis</taxon>
    </lineage>
</organism>
<comment type="caution">
    <text evidence="1">The sequence shown here is derived from an EMBL/GenBank/DDBJ whole genome shotgun (WGS) entry which is preliminary data.</text>
</comment>
<reference evidence="1" key="1">
    <citation type="submission" date="2019-07" db="EMBL/GenBank/DDBJ databases">
        <authorList>
            <person name="Dittberner H."/>
        </authorList>
    </citation>
    <scope>NUCLEOTIDE SEQUENCE [LARGE SCALE GENOMIC DNA]</scope>
</reference>
<dbReference type="EMBL" id="CABITT030000004">
    <property type="protein sequence ID" value="VVB01495.1"/>
    <property type="molecule type" value="Genomic_DNA"/>
</dbReference>
<sequence length="59" mass="6817">MFEARDDYENLERREARESSLFVEGFGSSVAKCQCQRIEDFSVSNYINLLVPSIQLIVL</sequence>
<keyword evidence="2" id="KW-1185">Reference proteome</keyword>
<proteinExistence type="predicted"/>
<gene>
    <name evidence="1" type="ORF">ANE_LOCUS11939</name>
</gene>
<accession>A0A565BIR5</accession>
<name>A0A565BIR5_9BRAS</name>
<dbReference type="Proteomes" id="UP000489600">
    <property type="component" value="Unassembled WGS sequence"/>
</dbReference>
<dbReference type="AlphaFoldDB" id="A0A565BIR5"/>
<evidence type="ECO:0000313" key="2">
    <source>
        <dbReference type="Proteomes" id="UP000489600"/>
    </source>
</evidence>
<evidence type="ECO:0000313" key="1">
    <source>
        <dbReference type="EMBL" id="VVB01495.1"/>
    </source>
</evidence>
<protein>
    <submittedName>
        <fullName evidence="1">Uncharacterized protein</fullName>
    </submittedName>
</protein>